<dbReference type="InterPro" id="IPR045051">
    <property type="entry name" value="SBT"/>
</dbReference>
<dbReference type="PANTHER" id="PTHR10795">
    <property type="entry name" value="PROPROTEIN CONVERTASE SUBTILISIN/KEXIN"/>
    <property type="match status" value="1"/>
</dbReference>
<dbReference type="InterPro" id="IPR034197">
    <property type="entry name" value="Peptidases_S8_3"/>
</dbReference>
<dbReference type="CDD" id="cd02120">
    <property type="entry name" value="PA_subtilisin_like"/>
    <property type="match status" value="1"/>
</dbReference>
<gene>
    <name evidence="10" type="ORF">AMTR_s00069p00164370</name>
</gene>
<evidence type="ECO:0000259" key="9">
    <source>
        <dbReference type="Pfam" id="PF05922"/>
    </source>
</evidence>
<dbReference type="HOGENOM" id="CLU_000625_4_3_1"/>
<dbReference type="Proteomes" id="UP000017836">
    <property type="component" value="Unassembled WGS sequence"/>
</dbReference>
<dbReference type="InterPro" id="IPR022398">
    <property type="entry name" value="Peptidase_S8_His-AS"/>
</dbReference>
<dbReference type="Pfam" id="PF05922">
    <property type="entry name" value="Inhibitor_I9"/>
    <property type="match status" value="1"/>
</dbReference>
<dbReference type="GO" id="GO:0004252">
    <property type="term" value="F:serine-type endopeptidase activity"/>
    <property type="evidence" value="ECO:0000318"/>
    <property type="project" value="GO_Central"/>
</dbReference>
<dbReference type="InterPro" id="IPR036852">
    <property type="entry name" value="Peptidase_S8/S53_dom_sf"/>
</dbReference>
<dbReference type="SUPFAM" id="SSF52743">
    <property type="entry name" value="Subtilisin-like"/>
    <property type="match status" value="1"/>
</dbReference>
<keyword evidence="3" id="KW-0732">Signal</keyword>
<feature type="domain" description="Inhibitor I9" evidence="9">
    <location>
        <begin position="6"/>
        <end position="51"/>
    </location>
</feature>
<dbReference type="GO" id="GO:0006508">
    <property type="term" value="P:proteolysis"/>
    <property type="evidence" value="ECO:0007669"/>
    <property type="project" value="UniProtKB-KW"/>
</dbReference>
<evidence type="ECO:0000256" key="3">
    <source>
        <dbReference type="ARBA" id="ARBA00022729"/>
    </source>
</evidence>
<dbReference type="Gramene" id="ERN19415">
    <property type="protein sequence ID" value="ERN19415"/>
    <property type="gene ID" value="AMTR_s00069p00164370"/>
</dbReference>
<evidence type="ECO:0000256" key="2">
    <source>
        <dbReference type="ARBA" id="ARBA00022670"/>
    </source>
</evidence>
<dbReference type="Gene3D" id="3.30.70.80">
    <property type="entry name" value="Peptidase S8 propeptide/proteinase inhibitor I9"/>
    <property type="match status" value="1"/>
</dbReference>
<dbReference type="PROSITE" id="PS00137">
    <property type="entry name" value="SUBTILASE_HIS"/>
    <property type="match status" value="1"/>
</dbReference>
<dbReference type="PRINTS" id="PR00723">
    <property type="entry name" value="SUBTILISIN"/>
</dbReference>
<keyword evidence="5 7" id="KW-0720">Serine protease</keyword>
<dbReference type="OMA" id="MWSSHEE"/>
<keyword evidence="2 7" id="KW-0645">Protease</keyword>
<dbReference type="AlphaFoldDB" id="U5DB04"/>
<feature type="domain" description="Peptidase S8/S53" evidence="8">
    <location>
        <begin position="75"/>
        <end position="529"/>
    </location>
</feature>
<keyword evidence="11" id="KW-1185">Reference proteome</keyword>
<feature type="active site" description="Charge relay system" evidence="6 7">
    <location>
        <position position="149"/>
    </location>
</feature>
<evidence type="ECO:0000313" key="10">
    <source>
        <dbReference type="EMBL" id="ERN19415.1"/>
    </source>
</evidence>
<comment type="similarity">
    <text evidence="1 7">Belongs to the peptidase S8 family.</text>
</comment>
<dbReference type="InterPro" id="IPR037045">
    <property type="entry name" value="S8pro/Inhibitor_I9_sf"/>
</dbReference>
<dbReference type="InterPro" id="IPR000209">
    <property type="entry name" value="Peptidase_S8/S53_dom"/>
</dbReference>
<dbReference type="PROSITE" id="PS51892">
    <property type="entry name" value="SUBTILASE"/>
    <property type="match status" value="1"/>
</dbReference>
<evidence type="ECO:0008006" key="12">
    <source>
        <dbReference type="Google" id="ProtNLM"/>
    </source>
</evidence>
<dbReference type="Pfam" id="PF00082">
    <property type="entry name" value="Peptidase_S8"/>
    <property type="match status" value="1"/>
</dbReference>
<organism evidence="10 11">
    <name type="scientific">Amborella trichopoda</name>
    <dbReference type="NCBI Taxonomy" id="13333"/>
    <lineage>
        <taxon>Eukaryota</taxon>
        <taxon>Viridiplantae</taxon>
        <taxon>Streptophyta</taxon>
        <taxon>Embryophyta</taxon>
        <taxon>Tracheophyta</taxon>
        <taxon>Spermatophyta</taxon>
        <taxon>Magnoliopsida</taxon>
        <taxon>Amborellales</taxon>
        <taxon>Amborellaceae</taxon>
        <taxon>Amborella</taxon>
    </lineage>
</organism>
<reference evidence="11" key="1">
    <citation type="journal article" date="2013" name="Science">
        <title>The Amborella genome and the evolution of flowering plants.</title>
        <authorList>
            <consortium name="Amborella Genome Project"/>
        </authorList>
    </citation>
    <scope>NUCLEOTIDE SEQUENCE [LARGE SCALE GENOMIC DNA]</scope>
</reference>
<dbReference type="InterPro" id="IPR010259">
    <property type="entry name" value="S8pro/Inhibitor_I9"/>
</dbReference>
<proteinExistence type="inferred from homology"/>
<evidence type="ECO:0000256" key="6">
    <source>
        <dbReference type="PIRSR" id="PIRSR615500-1"/>
    </source>
</evidence>
<evidence type="ECO:0000256" key="5">
    <source>
        <dbReference type="ARBA" id="ARBA00022825"/>
    </source>
</evidence>
<dbReference type="CDD" id="cd04852">
    <property type="entry name" value="Peptidases_S8_3"/>
    <property type="match status" value="1"/>
</dbReference>
<dbReference type="GO" id="GO:0005576">
    <property type="term" value="C:extracellular region"/>
    <property type="evidence" value="ECO:0000318"/>
    <property type="project" value="GO_Central"/>
</dbReference>
<evidence type="ECO:0000256" key="7">
    <source>
        <dbReference type="PROSITE-ProRule" id="PRU01240"/>
    </source>
</evidence>
<feature type="active site" description="Charge relay system" evidence="6 7">
    <location>
        <position position="83"/>
    </location>
</feature>
<dbReference type="Gene3D" id="3.50.30.30">
    <property type="match status" value="1"/>
</dbReference>
<evidence type="ECO:0000259" key="8">
    <source>
        <dbReference type="Pfam" id="PF00082"/>
    </source>
</evidence>
<dbReference type="InterPro" id="IPR015500">
    <property type="entry name" value="Peptidase_S8_subtilisin-rel"/>
</dbReference>
<name>U5DB04_AMBTC</name>
<dbReference type="Gene3D" id="3.40.50.200">
    <property type="entry name" value="Peptidase S8/S53 domain"/>
    <property type="match status" value="1"/>
</dbReference>
<dbReference type="STRING" id="13333.U5DB04"/>
<feature type="active site" description="Charge relay system" evidence="6 7">
    <location>
        <position position="496"/>
    </location>
</feature>
<sequence length="563" mass="60680">MWSSHEEAKASIRYRYTKSFNGFSAMLTEEEANRLAATKGVVSIFINRRHKLLITRSWDFVGLNKSAPRVHAAESDIIIGVIDSGIDPSVESLNGDNFGPPPAKWKGSCFANFTCNNKVVGAKIFPEGKKYEGDATTEDVYSPMDLAGHGTSVASIAAGNWVDNANLFGIANGTARGAVPGARIAMYKVCWRAPDNECYEADILKAMDEAIADGVDILSISLVVDDETGTFDGGLSIGTFHAMKKGILSVAGAGNDGPGLGTVRNCAPWILTVGMTNTDRQLKNTLLLGNGQKLEGEGAINVFKSPKNFAPLITSVDSSQCDFKDEECRDNAGTCYFYMDSDRTKGKILLCKIPPEAGMMRQYFKRSHQGIVGSIWFDTVPPPDLVENPYVLSESDGPQIGINRSTTNILLQYLKSNKSAVGKILQTESIIGGGVAPIVSSGSCRGPDRLGWGVLKPDVVAPGENILLAIPSYKTYLYDTFSSHNRPTFSFGTGTSFATPHVGGVAAYIKSFHPTWSPAAIKSAITTTMKVSIAEGKGMELKRSASQNIELNVDKYPYQFLEN</sequence>
<evidence type="ECO:0000256" key="1">
    <source>
        <dbReference type="ARBA" id="ARBA00011073"/>
    </source>
</evidence>
<protein>
    <recommendedName>
        <fullName evidence="12">Peptidase S8/S53 domain-containing protein</fullName>
    </recommendedName>
</protein>
<dbReference type="EMBL" id="KI392069">
    <property type="protein sequence ID" value="ERN19415.1"/>
    <property type="molecule type" value="Genomic_DNA"/>
</dbReference>
<accession>U5DB04</accession>
<keyword evidence="4 7" id="KW-0378">Hydrolase</keyword>
<evidence type="ECO:0000256" key="4">
    <source>
        <dbReference type="ARBA" id="ARBA00022801"/>
    </source>
</evidence>
<evidence type="ECO:0000313" key="11">
    <source>
        <dbReference type="Proteomes" id="UP000017836"/>
    </source>
</evidence>